<dbReference type="InterPro" id="IPR051010">
    <property type="entry name" value="BCAA_transport"/>
</dbReference>
<protein>
    <submittedName>
        <fullName evidence="6">ABC transporter substrate-binding protein</fullName>
    </submittedName>
</protein>
<name>A0A849IBT0_9HYPH</name>
<dbReference type="PANTHER" id="PTHR30483:SF6">
    <property type="entry name" value="PERIPLASMIC BINDING PROTEIN OF ABC TRANSPORTER FOR NATURAL AMINO ACIDS"/>
    <property type="match status" value="1"/>
</dbReference>
<dbReference type="InterPro" id="IPR028082">
    <property type="entry name" value="Peripla_BP_I"/>
</dbReference>
<feature type="domain" description="Leucine-binding protein" evidence="5">
    <location>
        <begin position="29"/>
        <end position="368"/>
    </location>
</feature>
<evidence type="ECO:0000256" key="1">
    <source>
        <dbReference type="ARBA" id="ARBA00010062"/>
    </source>
</evidence>
<dbReference type="RefSeq" id="WP_171216846.1">
    <property type="nucleotide sequence ID" value="NZ_JABEPP010000001.1"/>
</dbReference>
<dbReference type="EMBL" id="JABEPP010000001">
    <property type="protein sequence ID" value="NNM71383.1"/>
    <property type="molecule type" value="Genomic_DNA"/>
</dbReference>
<dbReference type="SUPFAM" id="SSF53822">
    <property type="entry name" value="Periplasmic binding protein-like I"/>
    <property type="match status" value="1"/>
</dbReference>
<evidence type="ECO:0000313" key="7">
    <source>
        <dbReference type="Proteomes" id="UP000564885"/>
    </source>
</evidence>
<evidence type="ECO:0000259" key="5">
    <source>
        <dbReference type="Pfam" id="PF13458"/>
    </source>
</evidence>
<evidence type="ECO:0000256" key="4">
    <source>
        <dbReference type="SAM" id="SignalP"/>
    </source>
</evidence>
<dbReference type="AlphaFoldDB" id="A0A849IBT0"/>
<dbReference type="CDD" id="cd06327">
    <property type="entry name" value="PBP1_SBP-like"/>
    <property type="match status" value="1"/>
</dbReference>
<dbReference type="GO" id="GO:0006865">
    <property type="term" value="P:amino acid transport"/>
    <property type="evidence" value="ECO:0007669"/>
    <property type="project" value="UniProtKB-KW"/>
</dbReference>
<keyword evidence="7" id="KW-1185">Reference proteome</keyword>
<evidence type="ECO:0000256" key="3">
    <source>
        <dbReference type="ARBA" id="ARBA00022970"/>
    </source>
</evidence>
<feature type="chain" id="PRO_5032547932" evidence="4">
    <location>
        <begin position="23"/>
        <end position="405"/>
    </location>
</feature>
<comment type="similarity">
    <text evidence="1">Belongs to the leucine-binding protein family.</text>
</comment>
<dbReference type="Proteomes" id="UP000564885">
    <property type="component" value="Unassembled WGS sequence"/>
</dbReference>
<comment type="caution">
    <text evidence="6">The sequence shown here is derived from an EMBL/GenBank/DDBJ whole genome shotgun (WGS) entry which is preliminary data.</text>
</comment>
<organism evidence="6 7">
    <name type="scientific">Enterovirga aerilata</name>
    <dbReference type="NCBI Taxonomy" id="2730920"/>
    <lineage>
        <taxon>Bacteria</taxon>
        <taxon>Pseudomonadati</taxon>
        <taxon>Pseudomonadota</taxon>
        <taxon>Alphaproteobacteria</taxon>
        <taxon>Hyphomicrobiales</taxon>
        <taxon>Methylobacteriaceae</taxon>
        <taxon>Enterovirga</taxon>
    </lineage>
</organism>
<dbReference type="Pfam" id="PF13458">
    <property type="entry name" value="Peripla_BP_6"/>
    <property type="match status" value="1"/>
</dbReference>
<proteinExistence type="inferred from homology"/>
<accession>A0A849IBT0</accession>
<dbReference type="PANTHER" id="PTHR30483">
    <property type="entry name" value="LEUCINE-SPECIFIC-BINDING PROTEIN"/>
    <property type="match status" value="1"/>
</dbReference>
<feature type="signal peptide" evidence="4">
    <location>
        <begin position="1"/>
        <end position="22"/>
    </location>
</feature>
<sequence length="405" mass="43029">MRRNLAAAAAAVTLALAPAARAQVSDDVVRIGVLNDISGVFQDTNGMGSVEAARMAAEDFNGGGKGIKVEIVFADHQNKPDIGSTIVRKWLDVDKVDAVVDVPNSSVGLAINSLLRGTKMTFLASSTATSDLTGKDCSPNTIQWVNDAWATGNTTAAAMMKRGGNDWYFLTVNYALGHGIEAEATNYITRNGGKVLGSSRHPLGTSDFSSFLLQAQGSKAKVIGLANAGADTINVVKQAGEFGLKEGGQSLVAFLVFINDVHAMGLKAGQGLLLTESFYWDMDDETRAFAKRFAQRPGMNGKMPSGTQAGVYAATLAYLNAVAATGTDDAQKVVPQMKTFNGKGKLFGDLAIRPDGRVIHPIHLFEVKKPEESKYPYDYYKLVGTVPADQAFRPISEGNCPLVAK</sequence>
<keyword evidence="3" id="KW-0029">Amino-acid transport</keyword>
<reference evidence="6 7" key="1">
    <citation type="submission" date="2020-04" db="EMBL/GenBank/DDBJ databases">
        <title>Enterovirga sp. isolate from soil.</title>
        <authorList>
            <person name="Chea S."/>
            <person name="Kim D.-U."/>
        </authorList>
    </citation>
    <scope>NUCLEOTIDE SEQUENCE [LARGE SCALE GENOMIC DNA]</scope>
    <source>
        <strain evidence="6 7">DB1703</strain>
    </source>
</reference>
<dbReference type="InterPro" id="IPR028081">
    <property type="entry name" value="Leu-bd"/>
</dbReference>
<gene>
    <name evidence="6" type="ORF">HJG44_03100</name>
</gene>
<evidence type="ECO:0000256" key="2">
    <source>
        <dbReference type="ARBA" id="ARBA00022729"/>
    </source>
</evidence>
<dbReference type="Gene3D" id="3.40.50.2300">
    <property type="match status" value="2"/>
</dbReference>
<evidence type="ECO:0000313" key="6">
    <source>
        <dbReference type="EMBL" id="NNM71383.1"/>
    </source>
</evidence>
<keyword evidence="3" id="KW-0813">Transport</keyword>
<keyword evidence="2 4" id="KW-0732">Signal</keyword>